<evidence type="ECO:0000256" key="3">
    <source>
        <dbReference type="ARBA" id="ARBA00007658"/>
    </source>
</evidence>
<comment type="similarity">
    <text evidence="3 13">Belongs to the glycosyl hydrolase 47 family.</text>
</comment>
<protein>
    <recommendedName>
        <fullName evidence="13">alpha-1,2-Mannosidase</fullName>
        <ecNumber evidence="13">3.2.1.-</ecNumber>
    </recommendedName>
</protein>
<evidence type="ECO:0000256" key="6">
    <source>
        <dbReference type="ARBA" id="ARBA00023157"/>
    </source>
</evidence>
<keyword evidence="11" id="KW-0106">Calcium</keyword>
<dbReference type="Pfam" id="PF01532">
    <property type="entry name" value="Glyco_hydro_47"/>
    <property type="match status" value="1"/>
</dbReference>
<gene>
    <name evidence="14" type="ORF">K461DRAFT_329580</name>
</gene>
<dbReference type="InterPro" id="IPR012341">
    <property type="entry name" value="6hp_glycosidase-like_sf"/>
</dbReference>
<evidence type="ECO:0000256" key="13">
    <source>
        <dbReference type="RuleBase" id="RU361193"/>
    </source>
</evidence>
<keyword evidence="8 13" id="KW-0326">Glycosidase</keyword>
<dbReference type="GO" id="GO:0005509">
    <property type="term" value="F:calcium ion binding"/>
    <property type="evidence" value="ECO:0007669"/>
    <property type="project" value="InterPro"/>
</dbReference>
<dbReference type="PRINTS" id="PR00747">
    <property type="entry name" value="GLYHDRLASE47"/>
</dbReference>
<proteinExistence type="inferred from homology"/>
<dbReference type="GO" id="GO:0016020">
    <property type="term" value="C:membrane"/>
    <property type="evidence" value="ECO:0007669"/>
    <property type="project" value="InterPro"/>
</dbReference>
<keyword evidence="11" id="KW-0479">Metal-binding</keyword>
<dbReference type="OrthoDB" id="8118055at2759"/>
<evidence type="ECO:0000313" key="15">
    <source>
        <dbReference type="Proteomes" id="UP000799439"/>
    </source>
</evidence>
<evidence type="ECO:0000313" key="14">
    <source>
        <dbReference type="EMBL" id="KAF2148642.1"/>
    </source>
</evidence>
<keyword evidence="6 12" id="KW-1015">Disulfide bond</keyword>
<keyword evidence="4" id="KW-0732">Signal</keyword>
<comment type="caution">
    <text evidence="14">The sequence shown here is derived from an EMBL/GenBank/DDBJ whole genome shotgun (WGS) entry which is preliminary data.</text>
</comment>
<dbReference type="Proteomes" id="UP000799439">
    <property type="component" value="Unassembled WGS sequence"/>
</dbReference>
<name>A0A9P4IRC5_9PEZI</name>
<keyword evidence="15" id="KW-1185">Reference proteome</keyword>
<evidence type="ECO:0000256" key="12">
    <source>
        <dbReference type="PIRSR" id="PIRSR601382-3"/>
    </source>
</evidence>
<dbReference type="FunFam" id="1.50.10.10:FF:000047">
    <property type="entry name" value="Mannosyl-oligosaccharide alpha-1,2-mannosidase"/>
    <property type="match status" value="1"/>
</dbReference>
<dbReference type="GO" id="GO:0004571">
    <property type="term" value="F:mannosyl-oligosaccharide 1,2-alpha-mannosidase activity"/>
    <property type="evidence" value="ECO:0007669"/>
    <property type="project" value="UniProtKB-EC"/>
</dbReference>
<evidence type="ECO:0000256" key="4">
    <source>
        <dbReference type="ARBA" id="ARBA00022729"/>
    </source>
</evidence>
<dbReference type="Gene3D" id="1.50.10.10">
    <property type="match status" value="1"/>
</dbReference>
<evidence type="ECO:0000256" key="7">
    <source>
        <dbReference type="ARBA" id="ARBA00023180"/>
    </source>
</evidence>
<comment type="cofactor">
    <cofactor evidence="1 11">
        <name>Ca(2+)</name>
        <dbReference type="ChEBI" id="CHEBI:29108"/>
    </cofactor>
</comment>
<dbReference type="EMBL" id="ML996092">
    <property type="protein sequence ID" value="KAF2148642.1"/>
    <property type="molecule type" value="Genomic_DNA"/>
</dbReference>
<dbReference type="GO" id="GO:0036503">
    <property type="term" value="P:ERAD pathway"/>
    <property type="evidence" value="ECO:0007669"/>
    <property type="project" value="UniProtKB-ARBA"/>
</dbReference>
<feature type="binding site" evidence="11">
    <location>
        <position position="491"/>
    </location>
    <ligand>
        <name>Ca(2+)</name>
        <dbReference type="ChEBI" id="CHEBI:29108"/>
    </ligand>
</feature>
<dbReference type="GO" id="GO:0005783">
    <property type="term" value="C:endoplasmic reticulum"/>
    <property type="evidence" value="ECO:0007669"/>
    <property type="project" value="TreeGrafter"/>
</dbReference>
<dbReference type="EC" id="3.2.1.-" evidence="13"/>
<evidence type="ECO:0000256" key="5">
    <source>
        <dbReference type="ARBA" id="ARBA00022801"/>
    </source>
</evidence>
<keyword evidence="5 13" id="KW-0378">Hydrolase</keyword>
<feature type="disulfide bond" evidence="12">
    <location>
        <begin position="323"/>
        <end position="352"/>
    </location>
</feature>
<accession>A0A9P4IRC5</accession>
<dbReference type="GO" id="GO:0005975">
    <property type="term" value="P:carbohydrate metabolic process"/>
    <property type="evidence" value="ECO:0007669"/>
    <property type="project" value="InterPro"/>
</dbReference>
<sequence length="502" mass="55914">MKSGPRHFSLLLAPFHWPCLKTTLENAKRLAAIKSAFEIGFAGYEEHAWGCDELLPVDNSSSNTFGGWGATAVDALGTAIIMDLPEIVDKILDYIPTIKFDAPRPGTVSLFETTIRYLGGILSAYDLMKEKASAATSADLRKMDALLTQAVQLANNMTFAFNTTTGIPQGRISLHSQSHDGSHFNTIAGCGTLVLEWTRLSDITGDPTYTRLTQKAEEYLLNPQPASSEPFPGLIGTRLQISNGQFLDASGGWGGSGDSYYEYLIKMYAYDNKRFSKYKHRWILAADSTMANLTSHPAGRSDLTFVANFHDTRLELFSSNLACFHGGNFIFGGVVLQEQKYVRYGLDLVASCRHTYSKTATGIGPDGFRWDSNVPLDQQDFYDRNGFYIDGSSYLLRPEVLESYYYAYRATGDQKYREWCWEAISAILHTTRVGSGYSQIHDVNIEGGGGFKNMQESFFFAEVLKYAYLIFAPDAVYQVANGKRQHYVFNTEAHPLKVALEL</sequence>
<dbReference type="InterPro" id="IPR036026">
    <property type="entry name" value="Seven-hairpin_glycosidases"/>
</dbReference>
<dbReference type="InterPro" id="IPR050749">
    <property type="entry name" value="Glycosyl_Hydrolase_47"/>
</dbReference>
<organism evidence="14 15">
    <name type="scientific">Myriangium duriaei CBS 260.36</name>
    <dbReference type="NCBI Taxonomy" id="1168546"/>
    <lineage>
        <taxon>Eukaryota</taxon>
        <taxon>Fungi</taxon>
        <taxon>Dikarya</taxon>
        <taxon>Ascomycota</taxon>
        <taxon>Pezizomycotina</taxon>
        <taxon>Dothideomycetes</taxon>
        <taxon>Dothideomycetidae</taxon>
        <taxon>Myriangiales</taxon>
        <taxon>Myriangiaceae</taxon>
        <taxon>Myriangium</taxon>
    </lineage>
</organism>
<evidence type="ECO:0000256" key="8">
    <source>
        <dbReference type="ARBA" id="ARBA00023295"/>
    </source>
</evidence>
<evidence type="ECO:0000256" key="11">
    <source>
        <dbReference type="PIRSR" id="PIRSR601382-2"/>
    </source>
</evidence>
<evidence type="ECO:0000256" key="1">
    <source>
        <dbReference type="ARBA" id="ARBA00001913"/>
    </source>
</evidence>
<dbReference type="PANTHER" id="PTHR11742">
    <property type="entry name" value="MANNOSYL-OLIGOSACCHARIDE ALPHA-1,2-MANNOSIDASE-RELATED"/>
    <property type="match status" value="1"/>
</dbReference>
<comment type="catalytic activity">
    <reaction evidence="10">
        <text>N(4)-(alpha-D-Man-(1-&gt;2)-alpha-D-Man-(1-&gt;2)-alpha-D-Man-(1-&gt;3)-[alpha-D-Man-(1-&gt;2)-alpha-D-Man-(1-&gt;3)-[alpha-D-Man-(1-&gt;2)-alpha-D-Man-(1-&gt;6)]-alpha-D-Man-(1-&gt;6)]-beta-D-Man-(1-&gt;4)-beta-D-GlcNAc-(1-&gt;4)-beta-D-GlcNAc)-L-asparaginyl-[protein] (N-glucan mannose isomer 9A1,2,3B1,2,3) + 4 H2O = N(4)-(alpha-D-Man-(1-&gt;3)-[alpha-D-Man-(1-&gt;3)-[alpha-D-Man-(1-&gt;6)]-alpha-D-Man-(1-&gt;6)]-beta-D-Man-(1-&gt;4)-beta-D-GlcNAc-(1-&gt;4)-beta-D-GlcNAc)-L-asparaginyl-[protein] (N-glucan mannose isomer 5A1,2) + 4 beta-D-mannose</text>
        <dbReference type="Rhea" id="RHEA:56008"/>
        <dbReference type="Rhea" id="RHEA-COMP:14356"/>
        <dbReference type="Rhea" id="RHEA-COMP:14367"/>
        <dbReference type="ChEBI" id="CHEBI:15377"/>
        <dbReference type="ChEBI" id="CHEBI:28563"/>
        <dbReference type="ChEBI" id="CHEBI:59087"/>
        <dbReference type="ChEBI" id="CHEBI:139493"/>
        <dbReference type="EC" id="3.2.1.113"/>
    </reaction>
</comment>
<dbReference type="AlphaFoldDB" id="A0A9P4IRC5"/>
<keyword evidence="7" id="KW-0325">Glycoprotein</keyword>
<reference evidence="14" key="1">
    <citation type="journal article" date="2020" name="Stud. Mycol.">
        <title>101 Dothideomycetes genomes: a test case for predicting lifestyles and emergence of pathogens.</title>
        <authorList>
            <person name="Haridas S."/>
            <person name="Albert R."/>
            <person name="Binder M."/>
            <person name="Bloem J."/>
            <person name="Labutti K."/>
            <person name="Salamov A."/>
            <person name="Andreopoulos B."/>
            <person name="Baker S."/>
            <person name="Barry K."/>
            <person name="Bills G."/>
            <person name="Bluhm B."/>
            <person name="Cannon C."/>
            <person name="Castanera R."/>
            <person name="Culley D."/>
            <person name="Daum C."/>
            <person name="Ezra D."/>
            <person name="Gonzalez J."/>
            <person name="Henrissat B."/>
            <person name="Kuo A."/>
            <person name="Liang C."/>
            <person name="Lipzen A."/>
            <person name="Lutzoni F."/>
            <person name="Magnuson J."/>
            <person name="Mondo S."/>
            <person name="Nolan M."/>
            <person name="Ohm R."/>
            <person name="Pangilinan J."/>
            <person name="Park H.-J."/>
            <person name="Ramirez L."/>
            <person name="Alfaro M."/>
            <person name="Sun H."/>
            <person name="Tritt A."/>
            <person name="Yoshinaga Y."/>
            <person name="Zwiers L.-H."/>
            <person name="Turgeon B."/>
            <person name="Goodwin S."/>
            <person name="Spatafora J."/>
            <person name="Crous P."/>
            <person name="Grigoriev I."/>
        </authorList>
    </citation>
    <scope>NUCLEOTIDE SEQUENCE</scope>
    <source>
        <strain evidence="14">CBS 260.36</strain>
    </source>
</reference>
<evidence type="ECO:0000256" key="2">
    <source>
        <dbReference type="ARBA" id="ARBA00004922"/>
    </source>
</evidence>
<evidence type="ECO:0000256" key="10">
    <source>
        <dbReference type="ARBA" id="ARBA00048605"/>
    </source>
</evidence>
<comment type="catalytic activity">
    <reaction evidence="9">
        <text>N(4)-(alpha-D-Man-(1-&gt;2)-alpha-D-Man-(1-&gt;2)-alpha-D-Man-(1-&gt;3)-[alpha-D-Man-(1-&gt;3)-[alpha-D-Man-(1-&gt;2)-alpha-D-Man-(1-&gt;6)]-alpha-D-Man-(1-&gt;6)]-beta-D-Man-(1-&gt;4)-beta-D-GlcNAc-(1-&gt;4)-beta-D-GlcNAc)-L-asparaginyl-[protein] (N-glucan mannose isomer 8A1,2,3B1,3) + 3 H2O = N(4)-(alpha-D-Man-(1-&gt;3)-[alpha-D-Man-(1-&gt;3)-[alpha-D-Man-(1-&gt;6)]-alpha-D-Man-(1-&gt;6)]-beta-D-Man-(1-&gt;4)-beta-D-GlcNAc-(1-&gt;4)-beta-D-GlcNAc)-L-asparaginyl-[protein] (N-glucan mannose isomer 5A1,2) + 3 beta-D-mannose</text>
        <dbReference type="Rhea" id="RHEA:56028"/>
        <dbReference type="Rhea" id="RHEA-COMP:14358"/>
        <dbReference type="Rhea" id="RHEA-COMP:14367"/>
        <dbReference type="ChEBI" id="CHEBI:15377"/>
        <dbReference type="ChEBI" id="CHEBI:28563"/>
        <dbReference type="ChEBI" id="CHEBI:59087"/>
        <dbReference type="ChEBI" id="CHEBI:60628"/>
        <dbReference type="EC" id="3.2.1.113"/>
    </reaction>
</comment>
<dbReference type="SUPFAM" id="SSF48225">
    <property type="entry name" value="Seven-hairpin glycosidases"/>
    <property type="match status" value="1"/>
</dbReference>
<dbReference type="PANTHER" id="PTHR11742:SF101">
    <property type="entry name" value="MANNOSYL-OLIGOSACCHARIDE ALPHA-1,2-MANNOSIDASE 1B"/>
    <property type="match status" value="1"/>
</dbReference>
<dbReference type="InterPro" id="IPR001382">
    <property type="entry name" value="Glyco_hydro_47"/>
</dbReference>
<comment type="pathway">
    <text evidence="2">Protein modification; protein glycosylation.</text>
</comment>
<evidence type="ECO:0000256" key="9">
    <source>
        <dbReference type="ARBA" id="ARBA00047669"/>
    </source>
</evidence>